<protein>
    <recommendedName>
        <fullName evidence="4">Secreted protein</fullName>
    </recommendedName>
</protein>
<keyword evidence="1" id="KW-0732">Signal</keyword>
<evidence type="ECO:0000313" key="2">
    <source>
        <dbReference type="EMBL" id="TNY23026.1"/>
    </source>
</evidence>
<organism evidence="2 3">
    <name type="scientific">Rhodotorula diobovata</name>
    <dbReference type="NCBI Taxonomy" id="5288"/>
    <lineage>
        <taxon>Eukaryota</taxon>
        <taxon>Fungi</taxon>
        <taxon>Dikarya</taxon>
        <taxon>Basidiomycota</taxon>
        <taxon>Pucciniomycotina</taxon>
        <taxon>Microbotryomycetes</taxon>
        <taxon>Sporidiobolales</taxon>
        <taxon>Sporidiobolaceae</taxon>
        <taxon>Rhodotorula</taxon>
    </lineage>
</organism>
<sequence>MSGRWLAVRFAWWALRVAREAVTPSRMGGRGRGHSLCPFTSLPAALDCFSLNLSTCCLCFHAYGAADELARARCGAPWSANWLHSLSSRHVSVSSRQRPLLASVQSLSWR</sequence>
<gene>
    <name evidence="2" type="ORF">DMC30DRAFT_390496</name>
</gene>
<evidence type="ECO:0008006" key="4">
    <source>
        <dbReference type="Google" id="ProtNLM"/>
    </source>
</evidence>
<dbReference type="AlphaFoldDB" id="A0A5C5G379"/>
<name>A0A5C5G379_9BASI</name>
<feature type="signal peptide" evidence="1">
    <location>
        <begin position="1"/>
        <end position="21"/>
    </location>
</feature>
<reference evidence="2 3" key="1">
    <citation type="submission" date="2019-03" db="EMBL/GenBank/DDBJ databases">
        <title>Rhodosporidium diobovatum UCD-FST 08-225 genome sequencing, assembly, and annotation.</title>
        <authorList>
            <person name="Fakankun I.U."/>
            <person name="Fristensky B."/>
            <person name="Levin D.B."/>
        </authorList>
    </citation>
    <scope>NUCLEOTIDE SEQUENCE [LARGE SCALE GENOMIC DNA]</scope>
    <source>
        <strain evidence="2 3">UCD-FST 08-225</strain>
    </source>
</reference>
<evidence type="ECO:0000256" key="1">
    <source>
        <dbReference type="SAM" id="SignalP"/>
    </source>
</evidence>
<feature type="chain" id="PRO_5023038447" description="Secreted protein" evidence="1">
    <location>
        <begin position="22"/>
        <end position="110"/>
    </location>
</feature>
<evidence type="ECO:0000313" key="3">
    <source>
        <dbReference type="Proteomes" id="UP000311382"/>
    </source>
</evidence>
<keyword evidence="3" id="KW-1185">Reference proteome</keyword>
<proteinExistence type="predicted"/>
<comment type="caution">
    <text evidence="2">The sequence shown here is derived from an EMBL/GenBank/DDBJ whole genome shotgun (WGS) entry which is preliminary data.</text>
</comment>
<dbReference type="Proteomes" id="UP000311382">
    <property type="component" value="Unassembled WGS sequence"/>
</dbReference>
<dbReference type="EMBL" id="SOZI01000016">
    <property type="protein sequence ID" value="TNY23026.1"/>
    <property type="molecule type" value="Genomic_DNA"/>
</dbReference>
<accession>A0A5C5G379</accession>